<evidence type="ECO:0000256" key="10">
    <source>
        <dbReference type="SAM" id="MobiDB-lite"/>
    </source>
</evidence>
<proteinExistence type="inferred from homology"/>
<dbReference type="AlphaFoldDB" id="A0A6A6H1A9"/>
<feature type="compositionally biased region" description="Basic residues" evidence="10">
    <location>
        <begin position="66"/>
        <end position="75"/>
    </location>
</feature>
<evidence type="ECO:0000313" key="12">
    <source>
        <dbReference type="Proteomes" id="UP000800092"/>
    </source>
</evidence>
<gene>
    <name evidence="11" type="ORF">EV356DRAFT_506710</name>
</gene>
<dbReference type="PANTHER" id="PTHR10631">
    <property type="entry name" value="N 2 ,N 2 -DIMETHYLGUANOSINE TRNA METHYLTRANSFERASE"/>
    <property type="match status" value="1"/>
</dbReference>
<dbReference type="GO" id="GO:0005634">
    <property type="term" value="C:nucleus"/>
    <property type="evidence" value="ECO:0007669"/>
    <property type="project" value="TreeGrafter"/>
</dbReference>
<evidence type="ECO:0000256" key="3">
    <source>
        <dbReference type="ARBA" id="ARBA00022679"/>
    </source>
</evidence>
<feature type="region of interest" description="Disordered" evidence="10">
    <location>
        <begin position="445"/>
        <end position="508"/>
    </location>
</feature>
<dbReference type="Gene3D" id="3.40.50.150">
    <property type="entry name" value="Vaccinia Virus protein VP39"/>
    <property type="match status" value="1"/>
</dbReference>
<name>A0A6A6H1A9_VIRVR</name>
<dbReference type="FunFam" id="3.30.56.70:FF:000001">
    <property type="entry name" value="tRNA (guanine(26)-N(2))-dimethyltransferase"/>
    <property type="match status" value="1"/>
</dbReference>
<keyword evidence="6 9" id="KW-0694">RNA-binding</keyword>
<feature type="region of interest" description="Disordered" evidence="10">
    <location>
        <begin position="603"/>
        <end position="668"/>
    </location>
</feature>
<keyword evidence="3 9" id="KW-0808">Transferase</keyword>
<dbReference type="PANTHER" id="PTHR10631:SF3">
    <property type="entry name" value="TRNA (GUANINE(26)-N(2))-DIMETHYLTRANSFERASE"/>
    <property type="match status" value="1"/>
</dbReference>
<dbReference type="InterPro" id="IPR042296">
    <property type="entry name" value="tRNA_met_Trm1_C"/>
</dbReference>
<feature type="region of interest" description="Disordered" evidence="10">
    <location>
        <begin position="58"/>
        <end position="143"/>
    </location>
</feature>
<evidence type="ECO:0000256" key="4">
    <source>
        <dbReference type="ARBA" id="ARBA00022691"/>
    </source>
</evidence>
<feature type="compositionally biased region" description="Basic and acidic residues" evidence="10">
    <location>
        <begin position="100"/>
        <end position="114"/>
    </location>
</feature>
<feature type="compositionally biased region" description="Low complexity" evidence="10">
    <location>
        <begin position="478"/>
        <end position="500"/>
    </location>
</feature>
<dbReference type="EMBL" id="ML991824">
    <property type="protein sequence ID" value="KAF2231667.1"/>
    <property type="molecule type" value="Genomic_DNA"/>
</dbReference>
<dbReference type="InterPro" id="IPR002905">
    <property type="entry name" value="Trm1"/>
</dbReference>
<dbReference type="GO" id="GO:0160104">
    <property type="term" value="F:tRNA (guanine(26)-N2)-dimethyltransferase activity"/>
    <property type="evidence" value="ECO:0007669"/>
    <property type="project" value="UniProtKB-UniRule"/>
</dbReference>
<dbReference type="Pfam" id="PF02005">
    <property type="entry name" value="TRM"/>
    <property type="match status" value="2"/>
</dbReference>
<dbReference type="InterPro" id="IPR029063">
    <property type="entry name" value="SAM-dependent_MTases_sf"/>
</dbReference>
<keyword evidence="4 9" id="KW-0949">S-adenosyl-L-methionine</keyword>
<feature type="non-terminal residue" evidence="11">
    <location>
        <position position="668"/>
    </location>
</feature>
<evidence type="ECO:0000256" key="6">
    <source>
        <dbReference type="ARBA" id="ARBA00022884"/>
    </source>
</evidence>
<comment type="similarity">
    <text evidence="9">Belongs to the class I-like SAM-binding methyltransferase superfamily. Trm1 family.</text>
</comment>
<comment type="catalytic activity">
    <reaction evidence="8 9">
        <text>guanosine(26) in tRNA + 2 S-adenosyl-L-methionine = N(2)-dimethylguanosine(26) in tRNA + 2 S-adenosyl-L-homocysteine + 2 H(+)</text>
        <dbReference type="Rhea" id="RHEA:43140"/>
        <dbReference type="Rhea" id="RHEA-COMP:10359"/>
        <dbReference type="Rhea" id="RHEA-COMP:10360"/>
        <dbReference type="ChEBI" id="CHEBI:15378"/>
        <dbReference type="ChEBI" id="CHEBI:57856"/>
        <dbReference type="ChEBI" id="CHEBI:59789"/>
        <dbReference type="ChEBI" id="CHEBI:74269"/>
        <dbReference type="ChEBI" id="CHEBI:74513"/>
        <dbReference type="EC" id="2.1.1.216"/>
    </reaction>
</comment>
<protein>
    <recommendedName>
        <fullName evidence="7 9">tRNA (guanine(26)-N(2))-dimethyltransferase</fullName>
        <ecNumber evidence="7 9">2.1.1.216</ecNumber>
    </recommendedName>
</protein>
<keyword evidence="1 9" id="KW-0820">tRNA-binding</keyword>
<keyword evidence="12" id="KW-1185">Reference proteome</keyword>
<feature type="compositionally biased region" description="Acidic residues" evidence="10">
    <location>
        <begin position="655"/>
        <end position="668"/>
    </location>
</feature>
<dbReference type="PROSITE" id="PS51626">
    <property type="entry name" value="SAM_MT_TRM1"/>
    <property type="match status" value="1"/>
</dbReference>
<sequence length="668" mass="72712">MAPEKLSAEVKKLNTIKEGSASILVPEGPQDVFYNPIQQFNRDLSVLAIRAFGEDRIARVASKPPGRNHRQKRPKNGRDHRSLNTVKSGPEGQGQINDEPPTKRQKVDSEDKAVTQEQDPPEVDQPEKPQDGSNESNRGHRRQYPISILDALSATGLRALRYAKELPFDTVVTANDMSKDATASIKQNIKHNGLEDRIAISTANAQAYMYTLAGNDDGTKYDVVDLDPYGTAVPFLDAAVQALKSGGLLCVTCTDAGIFASCGYPEKTYSLYGGLPIKGLHSHEGGLRLILHAISSSASRYGIAVEPLLSLSIDFYARLFVRVKQSPADVKFLAGRTMVVYNCDAGCGAWSTQYLARNSIYSNKNPNNIVWKHSFAQAPTSPPLCPHCGFKTHLSGPMFGGPLHNHAFIHRILDYLPSLDKSIYQTTDRLEGMLITALEECDSLHDLTTTNPSSPNKPSHAHPSNKPATAPPPPPAPSSSSAPTSSSNPTPPTTTTTSSPLIPPLHPSTLDPHPFPLFPSALAKVLHCAAPSLAHLRGALRGLGHRCWRSHTKPGSLRTDASWDTVWRVMRAWVAQEARVRRRAVREGTAGCGILKRGRELGEGGGWFVDEGGEEGENGKEKEKEKEERKEECKEAGEKKEKEKGKETGERGDGEEGEADGQEEEAEG</sequence>
<feature type="compositionally biased region" description="Polar residues" evidence="10">
    <location>
        <begin position="446"/>
        <end position="457"/>
    </location>
</feature>
<evidence type="ECO:0000256" key="5">
    <source>
        <dbReference type="ARBA" id="ARBA00022694"/>
    </source>
</evidence>
<keyword evidence="2 9" id="KW-0489">Methyltransferase</keyword>
<evidence type="ECO:0000256" key="7">
    <source>
        <dbReference type="ARBA" id="ARBA00039099"/>
    </source>
</evidence>
<evidence type="ECO:0000256" key="9">
    <source>
        <dbReference type="PROSITE-ProRule" id="PRU00958"/>
    </source>
</evidence>
<evidence type="ECO:0000256" key="2">
    <source>
        <dbReference type="ARBA" id="ARBA00022603"/>
    </source>
</evidence>
<dbReference type="SUPFAM" id="SSF53335">
    <property type="entry name" value="S-adenosyl-L-methionine-dependent methyltransferases"/>
    <property type="match status" value="1"/>
</dbReference>
<reference evidence="11" key="1">
    <citation type="journal article" date="2020" name="Stud. Mycol.">
        <title>101 Dothideomycetes genomes: a test case for predicting lifestyles and emergence of pathogens.</title>
        <authorList>
            <person name="Haridas S."/>
            <person name="Albert R."/>
            <person name="Binder M."/>
            <person name="Bloem J."/>
            <person name="Labutti K."/>
            <person name="Salamov A."/>
            <person name="Andreopoulos B."/>
            <person name="Baker S."/>
            <person name="Barry K."/>
            <person name="Bills G."/>
            <person name="Bluhm B."/>
            <person name="Cannon C."/>
            <person name="Castanera R."/>
            <person name="Culley D."/>
            <person name="Daum C."/>
            <person name="Ezra D."/>
            <person name="Gonzalez J."/>
            <person name="Henrissat B."/>
            <person name="Kuo A."/>
            <person name="Liang C."/>
            <person name="Lipzen A."/>
            <person name="Lutzoni F."/>
            <person name="Magnuson J."/>
            <person name="Mondo S."/>
            <person name="Nolan M."/>
            <person name="Ohm R."/>
            <person name="Pangilinan J."/>
            <person name="Park H.-J."/>
            <person name="Ramirez L."/>
            <person name="Alfaro M."/>
            <person name="Sun H."/>
            <person name="Tritt A."/>
            <person name="Yoshinaga Y."/>
            <person name="Zwiers L.-H."/>
            <person name="Turgeon B."/>
            <person name="Goodwin S."/>
            <person name="Spatafora J."/>
            <person name="Crous P."/>
            <person name="Grigoriev I."/>
        </authorList>
    </citation>
    <scope>NUCLEOTIDE SEQUENCE</scope>
    <source>
        <strain evidence="11">Tuck. ex Michener</strain>
    </source>
</reference>
<dbReference type="EC" id="2.1.1.216" evidence="7 9"/>
<organism evidence="11 12">
    <name type="scientific">Viridothelium virens</name>
    <name type="common">Speckled blister lichen</name>
    <name type="synonym">Trypethelium virens</name>
    <dbReference type="NCBI Taxonomy" id="1048519"/>
    <lineage>
        <taxon>Eukaryota</taxon>
        <taxon>Fungi</taxon>
        <taxon>Dikarya</taxon>
        <taxon>Ascomycota</taxon>
        <taxon>Pezizomycotina</taxon>
        <taxon>Dothideomycetes</taxon>
        <taxon>Dothideomycetes incertae sedis</taxon>
        <taxon>Trypetheliales</taxon>
        <taxon>Trypetheliaceae</taxon>
        <taxon>Viridothelium</taxon>
    </lineage>
</organism>
<evidence type="ECO:0000256" key="1">
    <source>
        <dbReference type="ARBA" id="ARBA00022555"/>
    </source>
</evidence>
<evidence type="ECO:0000313" key="11">
    <source>
        <dbReference type="EMBL" id="KAF2231667.1"/>
    </source>
</evidence>
<dbReference type="OrthoDB" id="6349953at2759"/>
<dbReference type="GO" id="GO:0000049">
    <property type="term" value="F:tRNA binding"/>
    <property type="evidence" value="ECO:0007669"/>
    <property type="project" value="UniProtKB-UniRule"/>
</dbReference>
<dbReference type="CDD" id="cd02440">
    <property type="entry name" value="AdoMet_MTases"/>
    <property type="match status" value="1"/>
</dbReference>
<evidence type="ECO:0000256" key="8">
    <source>
        <dbReference type="ARBA" id="ARBA00051897"/>
    </source>
</evidence>
<accession>A0A6A6H1A9</accession>
<feature type="compositionally biased region" description="Basic and acidic residues" evidence="10">
    <location>
        <begin position="617"/>
        <end position="654"/>
    </location>
</feature>
<dbReference type="Proteomes" id="UP000800092">
    <property type="component" value="Unassembled WGS sequence"/>
</dbReference>
<dbReference type="Gene3D" id="3.30.56.70">
    <property type="entry name" value="N2,N2-dimethylguanosine tRNA methyltransferase, C-terminal domain"/>
    <property type="match status" value="1"/>
</dbReference>
<dbReference type="GO" id="GO:0002940">
    <property type="term" value="P:tRNA N2-guanine methylation"/>
    <property type="evidence" value="ECO:0007669"/>
    <property type="project" value="TreeGrafter"/>
</dbReference>
<keyword evidence="5 9" id="KW-0819">tRNA processing</keyword>